<dbReference type="Proteomes" id="UP000254051">
    <property type="component" value="Unassembled WGS sequence"/>
</dbReference>
<dbReference type="SUPFAM" id="SSF46689">
    <property type="entry name" value="Homeodomain-like"/>
    <property type="match status" value="1"/>
</dbReference>
<dbReference type="PROSITE" id="PS00041">
    <property type="entry name" value="HTH_ARAC_FAMILY_1"/>
    <property type="match status" value="1"/>
</dbReference>
<dbReference type="Pfam" id="PF12833">
    <property type="entry name" value="HTH_18"/>
    <property type="match status" value="1"/>
</dbReference>
<dbReference type="InterPro" id="IPR009057">
    <property type="entry name" value="Homeodomain-like_sf"/>
</dbReference>
<keyword evidence="6" id="KW-0597">Phosphoprotein</keyword>
<name>A0A315ZXT2_9FIRM</name>
<dbReference type="PRINTS" id="PR00032">
    <property type="entry name" value="HTHARAC"/>
</dbReference>
<dbReference type="InterPro" id="IPR001789">
    <property type="entry name" value="Sig_transdc_resp-reg_receiver"/>
</dbReference>
<dbReference type="GO" id="GO:0003700">
    <property type="term" value="F:DNA-binding transcription factor activity"/>
    <property type="evidence" value="ECO:0007669"/>
    <property type="project" value="InterPro"/>
</dbReference>
<proteinExistence type="predicted"/>
<comment type="function">
    <text evidence="5">May play the central regulatory role in sporulation. It may be an element of the effector pathway responsible for the activation of sporulation genes in response to nutritional stress. Spo0A may act in concert with spo0H (a sigma factor) to control the expression of some genes that are critical to the sporulation process.</text>
</comment>
<evidence type="ECO:0000256" key="5">
    <source>
        <dbReference type="ARBA" id="ARBA00024867"/>
    </source>
</evidence>
<dbReference type="InterPro" id="IPR011006">
    <property type="entry name" value="CheY-like_superfamily"/>
</dbReference>
<dbReference type="SMART" id="SM00342">
    <property type="entry name" value="HTH_ARAC"/>
    <property type="match status" value="1"/>
</dbReference>
<keyword evidence="10" id="KW-1185">Reference proteome</keyword>
<dbReference type="Gene3D" id="3.40.50.2300">
    <property type="match status" value="1"/>
</dbReference>
<organism evidence="9 10">
    <name type="scientific">Faecalicatena contorta</name>
    <dbReference type="NCBI Taxonomy" id="39482"/>
    <lineage>
        <taxon>Bacteria</taxon>
        <taxon>Bacillati</taxon>
        <taxon>Bacillota</taxon>
        <taxon>Clostridia</taxon>
        <taxon>Lachnospirales</taxon>
        <taxon>Lachnospiraceae</taxon>
        <taxon>Faecalicatena</taxon>
    </lineage>
</organism>
<dbReference type="GO" id="GO:0043565">
    <property type="term" value="F:sequence-specific DNA binding"/>
    <property type="evidence" value="ECO:0007669"/>
    <property type="project" value="InterPro"/>
</dbReference>
<dbReference type="InterPro" id="IPR018062">
    <property type="entry name" value="HTH_AraC-typ_CS"/>
</dbReference>
<dbReference type="InterPro" id="IPR018060">
    <property type="entry name" value="HTH_AraC"/>
</dbReference>
<dbReference type="SMART" id="SM00448">
    <property type="entry name" value="REC"/>
    <property type="match status" value="1"/>
</dbReference>
<evidence type="ECO:0000313" key="9">
    <source>
        <dbReference type="EMBL" id="SUQ13874.1"/>
    </source>
</evidence>
<protein>
    <recommendedName>
        <fullName evidence="1">Stage 0 sporulation protein A homolog</fullName>
    </recommendedName>
</protein>
<evidence type="ECO:0000259" key="8">
    <source>
        <dbReference type="PROSITE" id="PS50110"/>
    </source>
</evidence>
<dbReference type="CDD" id="cd17536">
    <property type="entry name" value="REC_YesN-like"/>
    <property type="match status" value="1"/>
</dbReference>
<dbReference type="SUPFAM" id="SSF52172">
    <property type="entry name" value="CheY-like"/>
    <property type="match status" value="1"/>
</dbReference>
<dbReference type="PANTHER" id="PTHR43280:SF2">
    <property type="entry name" value="HTH-TYPE TRANSCRIPTIONAL REGULATOR EXSA"/>
    <property type="match status" value="1"/>
</dbReference>
<accession>A0A315ZXT2</accession>
<dbReference type="PANTHER" id="PTHR43280">
    <property type="entry name" value="ARAC-FAMILY TRANSCRIPTIONAL REGULATOR"/>
    <property type="match status" value="1"/>
</dbReference>
<sequence length="515" mass="58913">MKGGSCCIMKKLLIIDDEFIFRQGLRYLLDWEACGYTIISEASNGQEGLAALEKYKPDFILCDVVMPVMDGVEFVRHAREKGSPPVIMLSNFDEFSKVRHAFQYGASDYLLKSSITKESLLKCLERFSLSLESSSSKKSEKSFSVLARQVLDGYAPLPFQELQDYIHSRFLPTRTFRLLYVATPVPDFKDEYHFHEKLEALLPGNEFCCAFTTQNHGICLIGCPDRQESAKTEEFLHLLSKIVLHTSCVLSLPFDDLALFLSKAELLHDLSKYSILFEDKRCFCESELTAPSEAVPDFASDIYMQYIRSCRFERAFIFLSEYLNLLKNTTKTNPLNFKKFLEYTFYISIQSARKFVKNGTDLNHIEIHFFKALDLALSFHDVAAALKAAYEGLASCISGDVSLDSVSLIPNMQKFLEENYTKQITLYDLADYLHMNYSYLSTYITANTGRHFSEHLNDIRIRHAKDFLVQTEESISSISAAIGYTDQSYFGKIFKKIVGLPPLQYRNLNRKGRVT</sequence>
<evidence type="ECO:0000256" key="6">
    <source>
        <dbReference type="PROSITE-ProRule" id="PRU00169"/>
    </source>
</evidence>
<dbReference type="PROSITE" id="PS01124">
    <property type="entry name" value="HTH_ARAC_FAMILY_2"/>
    <property type="match status" value="1"/>
</dbReference>
<keyword evidence="3" id="KW-0238">DNA-binding</keyword>
<evidence type="ECO:0000259" key="7">
    <source>
        <dbReference type="PROSITE" id="PS01124"/>
    </source>
</evidence>
<dbReference type="AlphaFoldDB" id="A0A315ZXT2"/>
<feature type="modified residue" description="4-aspartylphosphate" evidence="6">
    <location>
        <position position="63"/>
    </location>
</feature>
<feature type="domain" description="HTH araC/xylS-type" evidence="7">
    <location>
        <begin position="410"/>
        <end position="508"/>
    </location>
</feature>
<evidence type="ECO:0000256" key="1">
    <source>
        <dbReference type="ARBA" id="ARBA00018672"/>
    </source>
</evidence>
<keyword evidence="2" id="KW-0805">Transcription regulation</keyword>
<evidence type="ECO:0000313" key="10">
    <source>
        <dbReference type="Proteomes" id="UP000254051"/>
    </source>
</evidence>
<dbReference type="Pfam" id="PF00072">
    <property type="entry name" value="Response_reg"/>
    <property type="match status" value="1"/>
</dbReference>
<gene>
    <name evidence="9" type="ORF">SAMN05216529_104185</name>
</gene>
<dbReference type="EMBL" id="UHJJ01000004">
    <property type="protein sequence ID" value="SUQ13874.1"/>
    <property type="molecule type" value="Genomic_DNA"/>
</dbReference>
<dbReference type="InterPro" id="IPR020449">
    <property type="entry name" value="Tscrpt_reg_AraC-type_HTH"/>
</dbReference>
<dbReference type="Gene3D" id="1.10.10.60">
    <property type="entry name" value="Homeodomain-like"/>
    <property type="match status" value="2"/>
</dbReference>
<dbReference type="PROSITE" id="PS50110">
    <property type="entry name" value="RESPONSE_REGULATORY"/>
    <property type="match status" value="1"/>
</dbReference>
<evidence type="ECO:0000256" key="3">
    <source>
        <dbReference type="ARBA" id="ARBA00023125"/>
    </source>
</evidence>
<evidence type="ECO:0000256" key="2">
    <source>
        <dbReference type="ARBA" id="ARBA00023015"/>
    </source>
</evidence>
<dbReference type="GO" id="GO:0000160">
    <property type="term" value="P:phosphorelay signal transduction system"/>
    <property type="evidence" value="ECO:0007669"/>
    <property type="project" value="InterPro"/>
</dbReference>
<feature type="domain" description="Response regulatory" evidence="8">
    <location>
        <begin position="11"/>
        <end position="127"/>
    </location>
</feature>
<keyword evidence="4" id="KW-0804">Transcription</keyword>
<reference evidence="10" key="1">
    <citation type="submission" date="2017-07" db="EMBL/GenBank/DDBJ databases">
        <authorList>
            <person name="Varghese N."/>
            <person name="Submissions S."/>
        </authorList>
    </citation>
    <scope>NUCLEOTIDE SEQUENCE [LARGE SCALE GENOMIC DNA]</scope>
    <source>
        <strain evidence="10">NLAE-zl-C134</strain>
    </source>
</reference>
<evidence type="ECO:0000256" key="4">
    <source>
        <dbReference type="ARBA" id="ARBA00023163"/>
    </source>
</evidence>